<dbReference type="Proteomes" id="UP000004933">
    <property type="component" value="Unassembled WGS sequence"/>
</dbReference>
<proteinExistence type="predicted"/>
<evidence type="ECO:0000313" key="1">
    <source>
        <dbReference type="EMBL" id="EFU91647.1"/>
    </source>
</evidence>
<comment type="caution">
    <text evidence="1">The sequence shown here is derived from an EMBL/GenBank/DDBJ whole genome shotgun (WGS) entry which is preliminary data.</text>
</comment>
<accession>A0ABC9P9G8</accession>
<organism evidence="1 2">
    <name type="scientific">Enterococcus faecalis TX0630</name>
    <dbReference type="NCBI Taxonomy" id="749508"/>
    <lineage>
        <taxon>Bacteria</taxon>
        <taxon>Bacillati</taxon>
        <taxon>Bacillota</taxon>
        <taxon>Bacilli</taxon>
        <taxon>Lactobacillales</taxon>
        <taxon>Enterococcaceae</taxon>
        <taxon>Enterococcus</taxon>
    </lineage>
</organism>
<gene>
    <name evidence="1" type="ORF">HMPREF9511_00343</name>
</gene>
<reference evidence="1 2" key="1">
    <citation type="submission" date="2010-09" db="EMBL/GenBank/DDBJ databases">
        <authorList>
            <person name="Weinstock G."/>
            <person name="Sodergren E."/>
            <person name="Clifton S."/>
            <person name="Fulton L."/>
            <person name="Fulton B."/>
            <person name="Courtney L."/>
            <person name="Fronick C."/>
            <person name="Harrison M."/>
            <person name="Strong C."/>
            <person name="Farmer C."/>
            <person name="Delahaunty K."/>
            <person name="Markovic C."/>
            <person name="Hall O."/>
            <person name="Minx P."/>
            <person name="Tomlinson C."/>
            <person name="Mitreva M."/>
            <person name="Hou S."/>
            <person name="Chen J."/>
            <person name="Wollam A."/>
            <person name="Pepin K.H."/>
            <person name="Johnson M."/>
            <person name="Bhonagiri V."/>
            <person name="Zhang X."/>
            <person name="Suruliraj S."/>
            <person name="Warren W."/>
            <person name="Chinwalla A."/>
            <person name="Mardis E.R."/>
            <person name="Wilson R.K."/>
        </authorList>
    </citation>
    <scope>NUCLEOTIDE SEQUENCE [LARGE SCALE GENOMIC DNA]</scope>
    <source>
        <strain evidence="1 2">TX0630</strain>
    </source>
</reference>
<dbReference type="AlphaFoldDB" id="A0ABC9P9G8"/>
<dbReference type="EMBL" id="AEBE01000011">
    <property type="protein sequence ID" value="EFU91647.1"/>
    <property type="molecule type" value="Genomic_DNA"/>
</dbReference>
<evidence type="ECO:0000313" key="2">
    <source>
        <dbReference type="Proteomes" id="UP000004933"/>
    </source>
</evidence>
<name>A0ABC9P9G8_ENTFL</name>
<evidence type="ECO:0008006" key="3">
    <source>
        <dbReference type="Google" id="ProtNLM"/>
    </source>
</evidence>
<protein>
    <recommendedName>
        <fullName evidence="3">Phage protein</fullName>
    </recommendedName>
</protein>
<dbReference type="RefSeq" id="WP_002379962.1">
    <property type="nucleotide sequence ID" value="NZ_GL454772.1"/>
</dbReference>
<sequence>MAYTTEQEAWILCQIQKDRKQKQSDRAALRSADLLTDREAEKIQNELDFLSRLEDKNRMHRLIP</sequence>